<protein>
    <submittedName>
        <fullName evidence="1">Tryptophan halogenase family protein</fullName>
        <ecNumber evidence="1">1.14.19.-</ecNumber>
    </submittedName>
</protein>
<dbReference type="PIRSF" id="PIRSF011396">
    <property type="entry name" value="Trp_halogenase"/>
    <property type="match status" value="1"/>
</dbReference>
<dbReference type="EC" id="1.14.19.-" evidence="1"/>
<dbReference type="Pfam" id="PF04820">
    <property type="entry name" value="Trp_halogenase"/>
    <property type="match status" value="1"/>
</dbReference>
<dbReference type="InterPro" id="IPR006905">
    <property type="entry name" value="Flavin_halogenase"/>
</dbReference>
<name>A0ABV9JRI7_9GAMM</name>
<dbReference type="Gene3D" id="3.50.50.60">
    <property type="entry name" value="FAD/NAD(P)-binding domain"/>
    <property type="match status" value="1"/>
</dbReference>
<dbReference type="InterPro" id="IPR050816">
    <property type="entry name" value="Flavin-dep_Halogenase_NPB"/>
</dbReference>
<dbReference type="InterPro" id="IPR033856">
    <property type="entry name" value="Trp_halogen"/>
</dbReference>
<dbReference type="SUPFAM" id="SSF51905">
    <property type="entry name" value="FAD/NAD(P)-binding domain"/>
    <property type="match status" value="1"/>
</dbReference>
<dbReference type="InterPro" id="IPR036188">
    <property type="entry name" value="FAD/NAD-bd_sf"/>
</dbReference>
<keyword evidence="2" id="KW-1185">Reference proteome</keyword>
<organism evidence="1 2">
    <name type="scientific">Rheinheimera marina</name>
    <dbReference type="NCBI Taxonomy" id="1774958"/>
    <lineage>
        <taxon>Bacteria</taxon>
        <taxon>Pseudomonadati</taxon>
        <taxon>Pseudomonadota</taxon>
        <taxon>Gammaproteobacteria</taxon>
        <taxon>Chromatiales</taxon>
        <taxon>Chromatiaceae</taxon>
        <taxon>Rheinheimera</taxon>
    </lineage>
</organism>
<sequence>MSEPIKHIVIVGGGSSGWMSAALLSKLLQGRVAITLVESEQIGTVGVGEATIPAIKLFNHLAGIAEADFIKATGATFKLGIEFVNWKTVGHSYFHAFGALGRQWEWLSFYQYWLKLQQLGQALPFEHYCIASCMAQQHKFMPADANRPQSPVSEIAYAYHFDAGLYARYLRELSEQRGVVRLQGLVSHVARDEVTGHIRQLLLDDGRQLHGDLFIDCSGSRALLLGQALGVGYDDWSHWLPNDSAWAVPTEALTDVPPYTRSTAHSAGWQWRIPLQHRTGNGLVFSSEFCSDDEARSQLLAGLTTPPLDDPRLLRFTTGKRKQMWWGNCVAIGLSSGFLEPLESTSLHLVQTAITRLVNLFPDKSFAQANIDHYNLLAATEMEQIRDFIVAHYKVTERDDSEFWRYCRRMQVPEPLAQKLAIFLAYGRVHRVADELFREDSWVQVLLGQGLSPNQYDPLVDLKPEAQLRDFAASTAAVIQSCVAQMPTHQDFIARLMAST</sequence>
<dbReference type="EMBL" id="JBHSGB010000017">
    <property type="protein sequence ID" value="MFC4656759.1"/>
    <property type="molecule type" value="Genomic_DNA"/>
</dbReference>
<gene>
    <name evidence="1" type="ORF">ACFO3I_17195</name>
</gene>
<dbReference type="Proteomes" id="UP001595962">
    <property type="component" value="Unassembled WGS sequence"/>
</dbReference>
<evidence type="ECO:0000313" key="2">
    <source>
        <dbReference type="Proteomes" id="UP001595962"/>
    </source>
</evidence>
<dbReference type="RefSeq" id="WP_377336125.1">
    <property type="nucleotide sequence ID" value="NZ_JBHSGB010000017.1"/>
</dbReference>
<dbReference type="PANTHER" id="PTHR43747:SF4">
    <property type="entry name" value="FLAVIN-DEPENDENT TRYPTOPHAN HALOGENASE"/>
    <property type="match status" value="1"/>
</dbReference>
<evidence type="ECO:0000313" key="1">
    <source>
        <dbReference type="EMBL" id="MFC4656759.1"/>
    </source>
</evidence>
<comment type="caution">
    <text evidence="1">The sequence shown here is derived from an EMBL/GenBank/DDBJ whole genome shotgun (WGS) entry which is preliminary data.</text>
</comment>
<accession>A0ABV9JRI7</accession>
<keyword evidence="1" id="KW-0560">Oxidoreductase</keyword>
<proteinExistence type="predicted"/>
<reference evidence="2" key="1">
    <citation type="journal article" date="2019" name="Int. J. Syst. Evol. Microbiol.">
        <title>The Global Catalogue of Microorganisms (GCM) 10K type strain sequencing project: providing services to taxonomists for standard genome sequencing and annotation.</title>
        <authorList>
            <consortium name="The Broad Institute Genomics Platform"/>
            <consortium name="The Broad Institute Genome Sequencing Center for Infectious Disease"/>
            <person name="Wu L."/>
            <person name="Ma J."/>
        </authorList>
    </citation>
    <scope>NUCLEOTIDE SEQUENCE [LARGE SCALE GENOMIC DNA]</scope>
    <source>
        <strain evidence="2">DT28</strain>
    </source>
</reference>
<dbReference type="PANTHER" id="PTHR43747">
    <property type="entry name" value="FAD-BINDING PROTEIN"/>
    <property type="match status" value="1"/>
</dbReference>
<dbReference type="GO" id="GO:0016491">
    <property type="term" value="F:oxidoreductase activity"/>
    <property type="evidence" value="ECO:0007669"/>
    <property type="project" value="UniProtKB-KW"/>
</dbReference>